<keyword evidence="2" id="KW-1185">Reference proteome</keyword>
<dbReference type="AlphaFoldDB" id="A0A0C2FB71"/>
<dbReference type="OrthoDB" id="5840912at2759"/>
<proteinExistence type="predicted"/>
<protein>
    <submittedName>
        <fullName evidence="1">Uncharacterized protein</fullName>
    </submittedName>
</protein>
<name>A0A0C2FB71_9BILA</name>
<gene>
    <name evidence="1" type="ORF">ANCDUO_25942</name>
</gene>
<dbReference type="EMBL" id="KN780699">
    <property type="protein sequence ID" value="KIH44044.1"/>
    <property type="molecule type" value="Genomic_DNA"/>
</dbReference>
<dbReference type="Proteomes" id="UP000054047">
    <property type="component" value="Unassembled WGS sequence"/>
</dbReference>
<evidence type="ECO:0000313" key="1">
    <source>
        <dbReference type="EMBL" id="KIH44044.1"/>
    </source>
</evidence>
<organism evidence="1 2">
    <name type="scientific">Ancylostoma duodenale</name>
    <dbReference type="NCBI Taxonomy" id="51022"/>
    <lineage>
        <taxon>Eukaryota</taxon>
        <taxon>Metazoa</taxon>
        <taxon>Ecdysozoa</taxon>
        <taxon>Nematoda</taxon>
        <taxon>Chromadorea</taxon>
        <taxon>Rhabditida</taxon>
        <taxon>Rhabditina</taxon>
        <taxon>Rhabditomorpha</taxon>
        <taxon>Strongyloidea</taxon>
        <taxon>Ancylostomatidae</taxon>
        <taxon>Ancylostomatinae</taxon>
        <taxon>Ancylostoma</taxon>
    </lineage>
</organism>
<evidence type="ECO:0000313" key="2">
    <source>
        <dbReference type="Proteomes" id="UP000054047"/>
    </source>
</evidence>
<sequence length="163" mass="18574">MLQSQQNRARLLPDDLAQRRFLDLQLLLTDDFRKRLAQIARQSESPWSEPFPNVMNAIWYLRHVVEEWSDSCLLSGITSTGGRAVFDESSAMFKCVMEPRLGNTSRDITDIFCPVLMKVRTTFANTGAQISKNSLEELFKRMSSALATVILEEIVDVTPFRSV</sequence>
<accession>A0A0C2FB71</accession>
<reference evidence="1 2" key="1">
    <citation type="submission" date="2013-12" db="EMBL/GenBank/DDBJ databases">
        <title>Draft genome of the parsitic nematode Ancylostoma duodenale.</title>
        <authorList>
            <person name="Mitreva M."/>
        </authorList>
    </citation>
    <scope>NUCLEOTIDE SEQUENCE [LARGE SCALE GENOMIC DNA]</scope>
    <source>
        <strain evidence="1 2">Zhejiang</strain>
    </source>
</reference>